<name>A0A1J7J2Z1_9PEZI</name>
<dbReference type="EMBL" id="KV875106">
    <property type="protein sequence ID" value="OIW23532.1"/>
    <property type="molecule type" value="Genomic_DNA"/>
</dbReference>
<keyword evidence="3" id="KW-1185">Reference proteome</keyword>
<dbReference type="Pfam" id="PF00023">
    <property type="entry name" value="Ank"/>
    <property type="match status" value="2"/>
</dbReference>
<dbReference type="SMART" id="SM00248">
    <property type="entry name" value="ANK"/>
    <property type="match status" value="9"/>
</dbReference>
<feature type="repeat" description="ANK" evidence="1">
    <location>
        <begin position="237"/>
        <end position="269"/>
    </location>
</feature>
<dbReference type="InParanoid" id="A0A1J7J2Z1"/>
<dbReference type="PANTHER" id="PTHR46224:SF64">
    <property type="entry name" value="IQ MOTIF AND ANKYRIN REPEAT DOMAIN-CONTAINING PROTEIN 1"/>
    <property type="match status" value="1"/>
</dbReference>
<proteinExistence type="predicted"/>
<organism evidence="2 3">
    <name type="scientific">Coniochaeta ligniaria NRRL 30616</name>
    <dbReference type="NCBI Taxonomy" id="1408157"/>
    <lineage>
        <taxon>Eukaryota</taxon>
        <taxon>Fungi</taxon>
        <taxon>Dikarya</taxon>
        <taxon>Ascomycota</taxon>
        <taxon>Pezizomycotina</taxon>
        <taxon>Sordariomycetes</taxon>
        <taxon>Sordariomycetidae</taxon>
        <taxon>Coniochaetales</taxon>
        <taxon>Coniochaetaceae</taxon>
        <taxon>Coniochaeta</taxon>
    </lineage>
</organism>
<dbReference type="PROSITE" id="PS50297">
    <property type="entry name" value="ANK_REP_REGION"/>
    <property type="match status" value="1"/>
</dbReference>
<evidence type="ECO:0000313" key="2">
    <source>
        <dbReference type="EMBL" id="OIW23532.1"/>
    </source>
</evidence>
<protein>
    <submittedName>
        <fullName evidence="2">Ankyrin</fullName>
    </submittedName>
</protein>
<accession>A0A1J7J2Z1</accession>
<dbReference type="InterPro" id="IPR036770">
    <property type="entry name" value="Ankyrin_rpt-contain_sf"/>
</dbReference>
<dbReference type="STRING" id="1408157.A0A1J7J2Z1"/>
<dbReference type="SUPFAM" id="SSF48403">
    <property type="entry name" value="Ankyrin repeat"/>
    <property type="match status" value="1"/>
</dbReference>
<dbReference type="PANTHER" id="PTHR46224">
    <property type="entry name" value="ANKYRIN REPEAT FAMILY PROTEIN"/>
    <property type="match status" value="1"/>
</dbReference>
<sequence>MQNAIVRPNRIRLEVSRKPRANSILLLPRELLLDIVDSLDLGSHSAFSRTCWYLTFHLQRYLFTRSSIDGDYYGAMAYACGSWKLNNVPIIDRALYYGLPSDPNAVIYWGQTGLAVAARKECPDALSYLLEKKVDVDATGETRLTPLAYALEALGKDDIWDSRSGGRCVANITNLLKAGADPTCQLPDSLKDRHNHPVALTVVLDALLDSRLTDDEAEQLIFDLVSRGAEANGFGRRGWSPLEWAVDRNMRTLVDFLLDHGANPNYGSDRGMSFTPLGKAILTDNVPAIHYLISKGANPGPGPGTSLSPIFYAVQQGRNDCVVALLQNGATPNVVETAFDPRGSHQFYLTALSETIVRHRLPVNLHFFSSMLEIFRTLLIANADPNLASVLGTTPLTLALKLRHLPNREFIVEKLLRHFANPNKPDEHQVAPLALCLKAPWREKHDYVSWMDIRLVTLLVQAGADPNSCGPGMANTSPLKMILLDRRAGHCTAFDYSRLLSVVGMDMRVARMPEGLTNPLIPILLKAGAEVTQALLDSVTWW</sequence>
<evidence type="ECO:0000256" key="1">
    <source>
        <dbReference type="PROSITE-ProRule" id="PRU00023"/>
    </source>
</evidence>
<reference evidence="2 3" key="1">
    <citation type="submission" date="2016-10" db="EMBL/GenBank/DDBJ databases">
        <title>Draft genome sequence of Coniochaeta ligniaria NRRL30616, a lignocellulolytic fungus for bioabatement of inhibitors in plant biomass hydrolysates.</title>
        <authorList>
            <consortium name="DOE Joint Genome Institute"/>
            <person name="Jimenez D.J."/>
            <person name="Hector R.E."/>
            <person name="Riley R."/>
            <person name="Sun H."/>
            <person name="Grigoriev I.V."/>
            <person name="Van Elsas J.D."/>
            <person name="Nichols N.N."/>
        </authorList>
    </citation>
    <scope>NUCLEOTIDE SEQUENCE [LARGE SCALE GENOMIC DNA]</scope>
    <source>
        <strain evidence="2 3">NRRL 30616</strain>
    </source>
</reference>
<dbReference type="InterPro" id="IPR051616">
    <property type="entry name" value="Cul2-RING_E3_ligase_SR"/>
</dbReference>
<gene>
    <name evidence="2" type="ORF">CONLIGDRAFT_686460</name>
</gene>
<feature type="repeat" description="ANK" evidence="1">
    <location>
        <begin position="391"/>
        <end position="427"/>
    </location>
</feature>
<dbReference type="OrthoDB" id="194358at2759"/>
<dbReference type="Proteomes" id="UP000182658">
    <property type="component" value="Unassembled WGS sequence"/>
</dbReference>
<dbReference type="PROSITE" id="PS50088">
    <property type="entry name" value="ANK_REPEAT"/>
    <property type="match status" value="3"/>
</dbReference>
<dbReference type="InterPro" id="IPR002110">
    <property type="entry name" value="Ankyrin_rpt"/>
</dbReference>
<dbReference type="AlphaFoldDB" id="A0A1J7J2Z1"/>
<feature type="repeat" description="ANK" evidence="1">
    <location>
        <begin position="305"/>
        <end position="337"/>
    </location>
</feature>
<keyword evidence="1" id="KW-0040">ANK repeat</keyword>
<dbReference type="Gene3D" id="1.25.40.20">
    <property type="entry name" value="Ankyrin repeat-containing domain"/>
    <property type="match status" value="2"/>
</dbReference>
<evidence type="ECO:0000313" key="3">
    <source>
        <dbReference type="Proteomes" id="UP000182658"/>
    </source>
</evidence>